<reference evidence="1 2" key="1">
    <citation type="journal article" date="2018" name="Front. Plant Sci.">
        <title>Red Clover (Trifolium pratense) and Zigzag Clover (T. medium) - A Picture of Genomic Similarities and Differences.</title>
        <authorList>
            <person name="Dluhosova J."/>
            <person name="Istvanek J."/>
            <person name="Nedelnik J."/>
            <person name="Repkova J."/>
        </authorList>
    </citation>
    <scope>NUCLEOTIDE SEQUENCE [LARGE SCALE GENOMIC DNA]</scope>
    <source>
        <strain evidence="2">cv. 10/8</strain>
        <tissue evidence="1">Leaf</tissue>
    </source>
</reference>
<dbReference type="AlphaFoldDB" id="A0A392Q8H5"/>
<evidence type="ECO:0000313" key="2">
    <source>
        <dbReference type="Proteomes" id="UP000265520"/>
    </source>
</evidence>
<name>A0A392Q8H5_9FABA</name>
<keyword evidence="2" id="KW-1185">Reference proteome</keyword>
<protein>
    <submittedName>
        <fullName evidence="1">Uncharacterized protein</fullName>
    </submittedName>
</protein>
<accession>A0A392Q8H5</accession>
<comment type="caution">
    <text evidence="1">The sequence shown here is derived from an EMBL/GenBank/DDBJ whole genome shotgun (WGS) entry which is preliminary data.</text>
</comment>
<dbReference type="EMBL" id="LXQA010118351">
    <property type="protein sequence ID" value="MCI20149.1"/>
    <property type="molecule type" value="Genomic_DNA"/>
</dbReference>
<proteinExistence type="predicted"/>
<evidence type="ECO:0000313" key="1">
    <source>
        <dbReference type="EMBL" id="MCI20149.1"/>
    </source>
</evidence>
<sequence length="41" mass="4367">DGISEAGGRITIDEYEASEGFCEGARRVVCGVRVFETGGWS</sequence>
<feature type="non-terminal residue" evidence="1">
    <location>
        <position position="1"/>
    </location>
</feature>
<dbReference type="Proteomes" id="UP000265520">
    <property type="component" value="Unassembled WGS sequence"/>
</dbReference>
<organism evidence="1 2">
    <name type="scientific">Trifolium medium</name>
    <dbReference type="NCBI Taxonomy" id="97028"/>
    <lineage>
        <taxon>Eukaryota</taxon>
        <taxon>Viridiplantae</taxon>
        <taxon>Streptophyta</taxon>
        <taxon>Embryophyta</taxon>
        <taxon>Tracheophyta</taxon>
        <taxon>Spermatophyta</taxon>
        <taxon>Magnoliopsida</taxon>
        <taxon>eudicotyledons</taxon>
        <taxon>Gunneridae</taxon>
        <taxon>Pentapetalae</taxon>
        <taxon>rosids</taxon>
        <taxon>fabids</taxon>
        <taxon>Fabales</taxon>
        <taxon>Fabaceae</taxon>
        <taxon>Papilionoideae</taxon>
        <taxon>50 kb inversion clade</taxon>
        <taxon>NPAAA clade</taxon>
        <taxon>Hologalegina</taxon>
        <taxon>IRL clade</taxon>
        <taxon>Trifolieae</taxon>
        <taxon>Trifolium</taxon>
    </lineage>
</organism>